<feature type="region of interest" description="Disordered" evidence="1">
    <location>
        <begin position="32"/>
        <end position="125"/>
    </location>
</feature>
<reference evidence="3" key="1">
    <citation type="journal article" date="2019" name="bioRxiv">
        <title>The Genome of the Zebra Mussel, Dreissena polymorpha: A Resource for Invasive Species Research.</title>
        <authorList>
            <person name="McCartney M.A."/>
            <person name="Auch B."/>
            <person name="Kono T."/>
            <person name="Mallez S."/>
            <person name="Zhang Y."/>
            <person name="Obille A."/>
            <person name="Becker A."/>
            <person name="Abrahante J.E."/>
            <person name="Garbe J."/>
            <person name="Badalamenti J.P."/>
            <person name="Herman A."/>
            <person name="Mangelson H."/>
            <person name="Liachko I."/>
            <person name="Sullivan S."/>
            <person name="Sone E.D."/>
            <person name="Koren S."/>
            <person name="Silverstein K.A.T."/>
            <person name="Beckman K.B."/>
            <person name="Gohl D.M."/>
        </authorList>
    </citation>
    <scope>NUCLEOTIDE SEQUENCE</scope>
    <source>
        <strain evidence="3">Duluth1</strain>
        <tissue evidence="3">Whole animal</tissue>
    </source>
</reference>
<dbReference type="GO" id="GO:0000724">
    <property type="term" value="P:double-strand break repair via homologous recombination"/>
    <property type="evidence" value="ECO:0007669"/>
    <property type="project" value="TreeGrafter"/>
</dbReference>
<organism evidence="3 4">
    <name type="scientific">Dreissena polymorpha</name>
    <name type="common">Zebra mussel</name>
    <name type="synonym">Mytilus polymorpha</name>
    <dbReference type="NCBI Taxonomy" id="45954"/>
    <lineage>
        <taxon>Eukaryota</taxon>
        <taxon>Metazoa</taxon>
        <taxon>Spiralia</taxon>
        <taxon>Lophotrochozoa</taxon>
        <taxon>Mollusca</taxon>
        <taxon>Bivalvia</taxon>
        <taxon>Autobranchia</taxon>
        <taxon>Heteroconchia</taxon>
        <taxon>Euheterodonta</taxon>
        <taxon>Imparidentia</taxon>
        <taxon>Neoheterodontei</taxon>
        <taxon>Myida</taxon>
        <taxon>Dreissenoidea</taxon>
        <taxon>Dreissenidae</taxon>
        <taxon>Dreissena</taxon>
    </lineage>
</organism>
<sequence>MLKADNVRLLGGEVDTLVEANTLLNSLQSAMDASNENAGKEHSQTFTGSEVRKNNTDRAGDRGTQQNPVAGPSGRGATPASANESSFKKGNAGTRANEYNQKDNRKLQTHTSVQPAGKQPGGQVQDISQQDYDALMEDMDDFMDEIDDQVPMVKPVNTTDRFHGNAHQRSNAGSVQISSTAVPRQNQQQCSQQSSKQTFQKESCVLQSRSDLMVSNSNKPTSSDLGNCGDDLEAMDFEDDFPPMDDDFEKMCGNTDEKENKCSVRESTKPDNGSAIRNVKDVATSNGTTAKIVQSSLTNFVHRSTDQNKSEPSSHKHLNIKEENVHTKNIKDENIASVAKVSETVTDKVKTLKVENLPVMKSAGSDSGLIGQSHGQVARILQLKRQQAELVKCGNTDDLECEYPFTYLCKVMGQPLTQQPVYHTVKAYISTLTSKLNNVDNKWTLSCKINDGTRAVDVDLSSQLLTEMIGFSPAEANTMKARIRTEPGLKQVLKDGIQQCQQKLTELMCLLELETSTSLPRPKVVATKQVTSHHTNMLYNRVLANWKLANWKD</sequence>
<dbReference type="GO" id="GO:0031422">
    <property type="term" value="C:RecQ family helicase-topoisomerase III complex"/>
    <property type="evidence" value="ECO:0007669"/>
    <property type="project" value="TreeGrafter"/>
</dbReference>
<evidence type="ECO:0000313" key="4">
    <source>
        <dbReference type="Proteomes" id="UP000828390"/>
    </source>
</evidence>
<dbReference type="GO" id="GO:0000712">
    <property type="term" value="P:resolution of meiotic recombination intermediates"/>
    <property type="evidence" value="ECO:0007669"/>
    <property type="project" value="TreeGrafter"/>
</dbReference>
<dbReference type="InterPro" id="IPR032199">
    <property type="entry name" value="RMI1_C"/>
</dbReference>
<keyword evidence="4" id="KW-1185">Reference proteome</keyword>
<protein>
    <recommendedName>
        <fullName evidence="2">RecQ-mediated genome instability protein 1 C-terminal OB-fold domain-containing protein</fullName>
    </recommendedName>
</protein>
<feature type="compositionally biased region" description="Basic and acidic residues" evidence="1">
    <location>
        <begin position="50"/>
        <end position="61"/>
    </location>
</feature>
<dbReference type="EMBL" id="JAIWYP010000005">
    <property type="protein sequence ID" value="KAH3819646.1"/>
    <property type="molecule type" value="Genomic_DNA"/>
</dbReference>
<dbReference type="Gene3D" id="2.40.50.510">
    <property type="match status" value="1"/>
</dbReference>
<dbReference type="Pfam" id="PF16099">
    <property type="entry name" value="RMI1_C"/>
    <property type="match status" value="1"/>
</dbReference>
<accession>A0A9D4GLJ7</accession>
<dbReference type="PANTHER" id="PTHR14790">
    <property type="entry name" value="RECQ-MEDIATED GENOME INSTABILITY PROTEIN 1 RMI1"/>
    <property type="match status" value="1"/>
</dbReference>
<name>A0A9D4GLJ7_DREPO</name>
<feature type="compositionally biased region" description="Low complexity" evidence="1">
    <location>
        <begin position="185"/>
        <end position="200"/>
    </location>
</feature>
<feature type="region of interest" description="Disordered" evidence="1">
    <location>
        <begin position="156"/>
        <end position="200"/>
    </location>
</feature>
<evidence type="ECO:0000259" key="2">
    <source>
        <dbReference type="Pfam" id="PF16099"/>
    </source>
</evidence>
<dbReference type="GO" id="GO:0016604">
    <property type="term" value="C:nuclear body"/>
    <property type="evidence" value="ECO:0007669"/>
    <property type="project" value="TreeGrafter"/>
</dbReference>
<dbReference type="AlphaFoldDB" id="A0A9D4GLJ7"/>
<dbReference type="PANTHER" id="PTHR14790:SF15">
    <property type="entry name" value="RECQ-MEDIATED GENOME INSTABILITY PROTEIN 1"/>
    <property type="match status" value="1"/>
</dbReference>
<reference evidence="3" key="2">
    <citation type="submission" date="2020-11" db="EMBL/GenBank/DDBJ databases">
        <authorList>
            <person name="McCartney M.A."/>
            <person name="Auch B."/>
            <person name="Kono T."/>
            <person name="Mallez S."/>
            <person name="Becker A."/>
            <person name="Gohl D.M."/>
            <person name="Silverstein K.A.T."/>
            <person name="Koren S."/>
            <person name="Bechman K.B."/>
            <person name="Herman A."/>
            <person name="Abrahante J.E."/>
            <person name="Garbe J."/>
        </authorList>
    </citation>
    <scope>NUCLEOTIDE SEQUENCE</scope>
    <source>
        <strain evidence="3">Duluth1</strain>
        <tissue evidence="3">Whole animal</tissue>
    </source>
</reference>
<feature type="compositionally biased region" description="Polar residues" evidence="1">
    <location>
        <begin position="167"/>
        <end position="184"/>
    </location>
</feature>
<feature type="domain" description="RecQ-mediated genome instability protein 1 C-terminal OB-fold" evidence="2">
    <location>
        <begin position="403"/>
        <end position="542"/>
    </location>
</feature>
<evidence type="ECO:0000256" key="1">
    <source>
        <dbReference type="SAM" id="MobiDB-lite"/>
    </source>
</evidence>
<proteinExistence type="predicted"/>
<comment type="caution">
    <text evidence="3">The sequence shown here is derived from an EMBL/GenBank/DDBJ whole genome shotgun (WGS) entry which is preliminary data.</text>
</comment>
<evidence type="ECO:0000313" key="3">
    <source>
        <dbReference type="EMBL" id="KAH3819646.1"/>
    </source>
</evidence>
<dbReference type="GO" id="GO:0000166">
    <property type="term" value="F:nucleotide binding"/>
    <property type="evidence" value="ECO:0007669"/>
    <property type="project" value="InterPro"/>
</dbReference>
<gene>
    <name evidence="3" type="ORF">DPMN_121386</name>
</gene>
<dbReference type="Proteomes" id="UP000828390">
    <property type="component" value="Unassembled WGS sequence"/>
</dbReference>